<protein>
    <submittedName>
        <fullName evidence="3">DegT/DnrJ/EryC1/StrS family aminotransferase</fullName>
    </submittedName>
</protein>
<accession>A0A6I6K1X4</accession>
<evidence type="ECO:0000313" key="3">
    <source>
        <dbReference type="EMBL" id="QGY47468.1"/>
    </source>
</evidence>
<dbReference type="GO" id="GO:0008483">
    <property type="term" value="F:transaminase activity"/>
    <property type="evidence" value="ECO:0007669"/>
    <property type="project" value="UniProtKB-KW"/>
</dbReference>
<dbReference type="GO" id="GO:0000271">
    <property type="term" value="P:polysaccharide biosynthetic process"/>
    <property type="evidence" value="ECO:0007669"/>
    <property type="project" value="TreeGrafter"/>
</dbReference>
<comment type="similarity">
    <text evidence="1 2">Belongs to the DegT/DnrJ/EryC1 family.</text>
</comment>
<name>A0A6I6K1X4_9BACT</name>
<dbReference type="AlphaFoldDB" id="A0A6I6K1X4"/>
<evidence type="ECO:0000313" key="4">
    <source>
        <dbReference type="Proteomes" id="UP000428260"/>
    </source>
</evidence>
<sequence>MKNYRISRRKAIVTASAGTLGMLSAPFSSYGFESSKKLALYGGEKVRNVAWPDWPVWDKTAEDGIVEMLRSGRWWRGSGEHVEDFEQKYAQLMGTKRCLATASGTTSLLVATHVLGVDAGDEVLVSPFTFIATYNVIFMNKALPVFVDTDPETFLIDPSKIEEKITSRTSAILPVHIYGLPVDMDEVNKVAQKNDLKVIEDACQAWLGEYKGKKLGTLGDLGCFSFQNSKNLPTGEGGAIVGNDDEIMDRCYSFHNCGRPFGRVERTSDYPIRGSNRRMQQIQALMLLSQMKRIERDADIRLENAKYLDERLAEIPGIVPYKLVTDDARSAYHLYPFRFVSEEFGKVSREQFIKALRAEGVPCSSGYGRQNYDGLIEEALNSKGYKRLFSEQRLKQWREENVLPGNDQLADEAVIFSQRMLLGNKHDMDDIVNAVTKIYENREAFQ</sequence>
<reference evidence="3 4" key="1">
    <citation type="submission" date="2019-11" db="EMBL/GenBank/DDBJ databases">
        <authorList>
            <person name="Zheng R.K."/>
            <person name="Sun C.M."/>
        </authorList>
    </citation>
    <scope>NUCLEOTIDE SEQUENCE [LARGE SCALE GENOMIC DNA]</scope>
    <source>
        <strain evidence="3 4">WC007</strain>
    </source>
</reference>
<dbReference type="SUPFAM" id="SSF53383">
    <property type="entry name" value="PLP-dependent transferases"/>
    <property type="match status" value="1"/>
</dbReference>
<dbReference type="InterPro" id="IPR015424">
    <property type="entry name" value="PyrdxlP-dep_Trfase"/>
</dbReference>
<dbReference type="RefSeq" id="WP_158871369.1">
    <property type="nucleotide sequence ID" value="NZ_CP046401.1"/>
</dbReference>
<dbReference type="GO" id="GO:0030170">
    <property type="term" value="F:pyridoxal phosphate binding"/>
    <property type="evidence" value="ECO:0007669"/>
    <property type="project" value="TreeGrafter"/>
</dbReference>
<dbReference type="Gene3D" id="3.40.640.10">
    <property type="entry name" value="Type I PLP-dependent aspartate aminotransferase-like (Major domain)"/>
    <property type="match status" value="1"/>
</dbReference>
<dbReference type="InterPro" id="IPR015422">
    <property type="entry name" value="PyrdxlP-dep_Trfase_small"/>
</dbReference>
<dbReference type="Gene3D" id="3.90.1150.10">
    <property type="entry name" value="Aspartate Aminotransferase, domain 1"/>
    <property type="match status" value="1"/>
</dbReference>
<dbReference type="KEGG" id="mcos:GM418_28500"/>
<dbReference type="CDD" id="cd00616">
    <property type="entry name" value="AHBA_syn"/>
    <property type="match status" value="1"/>
</dbReference>
<dbReference type="PANTHER" id="PTHR30244">
    <property type="entry name" value="TRANSAMINASE"/>
    <property type="match status" value="1"/>
</dbReference>
<organism evidence="3 4">
    <name type="scientific">Maribellus comscasis</name>
    <dbReference type="NCBI Taxonomy" id="2681766"/>
    <lineage>
        <taxon>Bacteria</taxon>
        <taxon>Pseudomonadati</taxon>
        <taxon>Bacteroidota</taxon>
        <taxon>Bacteroidia</taxon>
        <taxon>Marinilabiliales</taxon>
        <taxon>Prolixibacteraceae</taxon>
        <taxon>Maribellus</taxon>
    </lineage>
</organism>
<dbReference type="EMBL" id="CP046401">
    <property type="protein sequence ID" value="QGY47468.1"/>
    <property type="molecule type" value="Genomic_DNA"/>
</dbReference>
<dbReference type="PANTHER" id="PTHR30244:SF34">
    <property type="entry name" value="DTDP-4-AMINO-4,6-DIDEOXYGALACTOSE TRANSAMINASE"/>
    <property type="match status" value="1"/>
</dbReference>
<proteinExistence type="inferred from homology"/>
<evidence type="ECO:0000256" key="2">
    <source>
        <dbReference type="RuleBase" id="RU004508"/>
    </source>
</evidence>
<gene>
    <name evidence="3" type="ORF">GM418_28500</name>
</gene>
<keyword evidence="2" id="KW-0663">Pyridoxal phosphate</keyword>
<keyword evidence="3" id="KW-0808">Transferase</keyword>
<evidence type="ECO:0000256" key="1">
    <source>
        <dbReference type="ARBA" id="ARBA00037999"/>
    </source>
</evidence>
<dbReference type="Proteomes" id="UP000428260">
    <property type="component" value="Chromosome"/>
</dbReference>
<dbReference type="InterPro" id="IPR000653">
    <property type="entry name" value="DegT/StrS_aminotransferase"/>
</dbReference>
<dbReference type="InterPro" id="IPR015421">
    <property type="entry name" value="PyrdxlP-dep_Trfase_major"/>
</dbReference>
<keyword evidence="4" id="KW-1185">Reference proteome</keyword>
<dbReference type="Pfam" id="PF01041">
    <property type="entry name" value="DegT_DnrJ_EryC1"/>
    <property type="match status" value="1"/>
</dbReference>
<keyword evidence="3" id="KW-0032">Aminotransferase</keyword>